<dbReference type="GO" id="GO:0006139">
    <property type="term" value="P:nucleobase-containing compound metabolic process"/>
    <property type="evidence" value="ECO:0007669"/>
    <property type="project" value="InterPro"/>
</dbReference>
<dbReference type="InterPro" id="IPR002562">
    <property type="entry name" value="3'-5'_exonuclease_dom"/>
</dbReference>
<dbReference type="EMBL" id="CM000880">
    <property type="protein sequence ID" value="KQK14634.1"/>
    <property type="molecule type" value="Genomic_DNA"/>
</dbReference>
<dbReference type="InterPro" id="IPR051132">
    <property type="entry name" value="3-5_Exonuclease_domain"/>
</dbReference>
<dbReference type="STRING" id="15368.A0A0Q3RNQ9"/>
<evidence type="ECO:0000256" key="2">
    <source>
        <dbReference type="ARBA" id="ARBA00022801"/>
    </source>
</evidence>
<keyword evidence="7" id="KW-1185">Reference proteome</keyword>
<dbReference type="RefSeq" id="XP_010229563.1">
    <property type="nucleotide sequence ID" value="XM_010231261.1"/>
</dbReference>
<keyword evidence="1" id="KW-0540">Nuclease</keyword>
<reference evidence="6" key="3">
    <citation type="submission" date="2018-08" db="UniProtKB">
        <authorList>
            <consortium name="EnsemblPlants"/>
        </authorList>
    </citation>
    <scope>IDENTIFICATION</scope>
    <source>
        <strain evidence="6">cv. Bd21</strain>
    </source>
</reference>
<feature type="domain" description="3'-5' exonuclease" evidence="4">
    <location>
        <begin position="116"/>
        <end position="255"/>
    </location>
</feature>
<accession>A0A0Q3RNQ9</accession>
<dbReference type="InterPro" id="IPR036397">
    <property type="entry name" value="RNaseH_sf"/>
</dbReference>
<evidence type="ECO:0000313" key="6">
    <source>
        <dbReference type="EnsemblPlants" id="KQK14634"/>
    </source>
</evidence>
<feature type="region of interest" description="Disordered" evidence="3">
    <location>
        <begin position="1"/>
        <end position="32"/>
    </location>
</feature>
<dbReference type="GO" id="GO:0003676">
    <property type="term" value="F:nucleic acid binding"/>
    <property type="evidence" value="ECO:0007669"/>
    <property type="project" value="InterPro"/>
</dbReference>
<feature type="compositionally biased region" description="Basic and acidic residues" evidence="3">
    <location>
        <begin position="257"/>
        <end position="271"/>
    </location>
</feature>
<evidence type="ECO:0000259" key="4">
    <source>
        <dbReference type="Pfam" id="PF01612"/>
    </source>
</evidence>
<dbReference type="PANTHER" id="PTHR13620">
    <property type="entry name" value="3-5 EXONUCLEASE"/>
    <property type="match status" value="1"/>
</dbReference>
<dbReference type="KEGG" id="bdi:104582011"/>
<evidence type="ECO:0000256" key="1">
    <source>
        <dbReference type="ARBA" id="ARBA00022722"/>
    </source>
</evidence>
<dbReference type="Gramene" id="KQK14634">
    <property type="protein sequence ID" value="KQK14634"/>
    <property type="gene ID" value="BRADI_1g17712v3"/>
</dbReference>
<reference evidence="5 6" key="1">
    <citation type="journal article" date="2010" name="Nature">
        <title>Genome sequencing and analysis of the model grass Brachypodium distachyon.</title>
        <authorList>
            <consortium name="International Brachypodium Initiative"/>
        </authorList>
    </citation>
    <scope>NUCLEOTIDE SEQUENCE [LARGE SCALE GENOMIC DNA]</scope>
    <source>
        <strain evidence="5 6">Bd21</strain>
    </source>
</reference>
<reference evidence="5" key="2">
    <citation type="submission" date="2017-06" db="EMBL/GenBank/DDBJ databases">
        <title>WGS assembly of Brachypodium distachyon.</title>
        <authorList>
            <consortium name="The International Brachypodium Initiative"/>
            <person name="Lucas S."/>
            <person name="Harmon-Smith M."/>
            <person name="Lail K."/>
            <person name="Tice H."/>
            <person name="Grimwood J."/>
            <person name="Bruce D."/>
            <person name="Barry K."/>
            <person name="Shu S."/>
            <person name="Lindquist E."/>
            <person name="Wang M."/>
            <person name="Pitluck S."/>
            <person name="Vogel J.P."/>
            <person name="Garvin D.F."/>
            <person name="Mockler T.C."/>
            <person name="Schmutz J."/>
            <person name="Rokhsar D."/>
            <person name="Bevan M.W."/>
        </authorList>
    </citation>
    <scope>NUCLEOTIDE SEQUENCE</scope>
    <source>
        <strain evidence="5">Bd21</strain>
    </source>
</reference>
<dbReference type="GO" id="GO:0005634">
    <property type="term" value="C:nucleus"/>
    <property type="evidence" value="ECO:0000318"/>
    <property type="project" value="GO_Central"/>
</dbReference>
<dbReference type="GO" id="GO:0005737">
    <property type="term" value="C:cytoplasm"/>
    <property type="evidence" value="ECO:0000318"/>
    <property type="project" value="GO_Central"/>
</dbReference>
<dbReference type="EnsemblPlants" id="KQK14634">
    <property type="protein sequence ID" value="KQK14634"/>
    <property type="gene ID" value="BRADI_1g17712v3"/>
</dbReference>
<gene>
    <name evidence="6" type="primary">LOC104582011</name>
    <name evidence="5" type="ORF">BRADI_1g17712v3</name>
</gene>
<dbReference type="GeneID" id="104582011"/>
<dbReference type="Pfam" id="PF01612">
    <property type="entry name" value="DNA_pol_A_exo1"/>
    <property type="match status" value="1"/>
</dbReference>
<evidence type="ECO:0000256" key="3">
    <source>
        <dbReference type="SAM" id="MobiDB-lite"/>
    </source>
</evidence>
<organism evidence="5">
    <name type="scientific">Brachypodium distachyon</name>
    <name type="common">Purple false brome</name>
    <name type="synonym">Trachynia distachya</name>
    <dbReference type="NCBI Taxonomy" id="15368"/>
    <lineage>
        <taxon>Eukaryota</taxon>
        <taxon>Viridiplantae</taxon>
        <taxon>Streptophyta</taxon>
        <taxon>Embryophyta</taxon>
        <taxon>Tracheophyta</taxon>
        <taxon>Spermatophyta</taxon>
        <taxon>Magnoliopsida</taxon>
        <taxon>Liliopsida</taxon>
        <taxon>Poales</taxon>
        <taxon>Poaceae</taxon>
        <taxon>BOP clade</taxon>
        <taxon>Pooideae</taxon>
        <taxon>Stipodae</taxon>
        <taxon>Brachypodieae</taxon>
        <taxon>Brachypodium</taxon>
    </lineage>
</organism>
<dbReference type="SUPFAM" id="SSF53098">
    <property type="entry name" value="Ribonuclease H-like"/>
    <property type="match status" value="1"/>
</dbReference>
<evidence type="ECO:0000313" key="5">
    <source>
        <dbReference type="EMBL" id="KQK14634.1"/>
    </source>
</evidence>
<feature type="region of interest" description="Disordered" evidence="3">
    <location>
        <begin position="257"/>
        <end position="289"/>
    </location>
</feature>
<name>A0A0Q3RNQ9_BRADI</name>
<dbReference type="Gene3D" id="3.30.420.10">
    <property type="entry name" value="Ribonuclease H-like superfamily/Ribonuclease H"/>
    <property type="match status" value="1"/>
</dbReference>
<sequence length="289" mass="32761">MAGNLLRRQSPQTPAAAAAAARPLSIPGNRASNRTDYRFRARQAPAHAPYNDVADYTIPAHAGIALTVRYTSKATIVEDCIDRFYELLDKEQHRIVGLDVKFTRAKRGKQKNLPDHMRQKAAVIQLCVGTYCLVYQMCHADRLSPKFCDFLLDESIEFVGVGITQDTEILARCQLQVAKHVDIQKIYKVPNNGKEIDSLCDLAEHLIDPWYKDTKHGVDHRFHNHWEKPLSEDHVRHASLDAYASYEIYRQLRNRREAQADDPAGKGKMEFDEGSSGQPSKPMWLPGLP</sequence>
<keyword evidence="2" id="KW-0378">Hydrolase</keyword>
<dbReference type="GO" id="GO:0008408">
    <property type="term" value="F:3'-5' exonuclease activity"/>
    <property type="evidence" value="ECO:0000318"/>
    <property type="project" value="GO_Central"/>
</dbReference>
<dbReference type="InterPro" id="IPR012337">
    <property type="entry name" value="RNaseH-like_sf"/>
</dbReference>
<dbReference type="OrthoDB" id="446462at2759"/>
<protein>
    <recommendedName>
        <fullName evidence="4">3'-5' exonuclease domain-containing protein</fullName>
    </recommendedName>
</protein>
<evidence type="ECO:0000313" key="7">
    <source>
        <dbReference type="Proteomes" id="UP000008810"/>
    </source>
</evidence>
<dbReference type="AlphaFoldDB" id="A0A0Q3RNQ9"/>
<dbReference type="Proteomes" id="UP000008810">
    <property type="component" value="Chromosome 1"/>
</dbReference>
<dbReference type="PANTHER" id="PTHR13620:SF121">
    <property type="entry name" value="EMB|CAB82946.1-RELATED"/>
    <property type="match status" value="1"/>
</dbReference>
<proteinExistence type="predicted"/>